<evidence type="ECO:0000313" key="1">
    <source>
        <dbReference type="EMBL" id="KKN67679.1"/>
    </source>
</evidence>
<organism evidence="1">
    <name type="scientific">marine sediment metagenome</name>
    <dbReference type="NCBI Taxonomy" id="412755"/>
    <lineage>
        <taxon>unclassified sequences</taxon>
        <taxon>metagenomes</taxon>
        <taxon>ecological metagenomes</taxon>
    </lineage>
</organism>
<dbReference type="InterPro" id="IPR038763">
    <property type="entry name" value="DHH_sf"/>
</dbReference>
<sequence length="315" mass="35533">MNLSNIERVIVHGNCHDGMASAILIYDALGIEPEFMMHSSNEYLEMEATEGMLFCDIAPSKDRYQEFIEAGAIVLDHHRGTKFIVEAFGDNGVFADEDDDPGISGASLAFREVWEWEPEGPLSYNNIYPLMNDLQRLAGIRDTWQTHEPDWHESGEQATALTFYSWKHWKSKLDKGDYDFSKELAVGKMIYDSRMAKVDKFAKEAFKFEDAGYKIAVFNDPDRYTSDVAEALVQEGFNVIAGFHYAKKHPDDENPLMCFSVRTDGSIDASDLAGTIPGGGGHTKSAGFAEVIDLKEINAFAVFRDIFDDYIKYHR</sequence>
<evidence type="ECO:0008006" key="2">
    <source>
        <dbReference type="Google" id="ProtNLM"/>
    </source>
</evidence>
<accession>A0A0F9SKV6</accession>
<dbReference type="Gene3D" id="3.10.310.30">
    <property type="match status" value="1"/>
</dbReference>
<dbReference type="SUPFAM" id="SSF64182">
    <property type="entry name" value="DHH phosphoesterases"/>
    <property type="match status" value="1"/>
</dbReference>
<name>A0A0F9SKV6_9ZZZZ</name>
<reference evidence="1" key="1">
    <citation type="journal article" date="2015" name="Nature">
        <title>Complex archaea that bridge the gap between prokaryotes and eukaryotes.</title>
        <authorList>
            <person name="Spang A."/>
            <person name="Saw J.H."/>
            <person name="Jorgensen S.L."/>
            <person name="Zaremba-Niedzwiedzka K."/>
            <person name="Martijn J."/>
            <person name="Lind A.E."/>
            <person name="van Eijk R."/>
            <person name="Schleper C."/>
            <person name="Guy L."/>
            <person name="Ettema T.J."/>
        </authorList>
    </citation>
    <scope>NUCLEOTIDE SEQUENCE</scope>
</reference>
<dbReference type="EMBL" id="LAZR01000468">
    <property type="protein sequence ID" value="KKN67679.1"/>
    <property type="molecule type" value="Genomic_DNA"/>
</dbReference>
<protein>
    <recommendedName>
        <fullName evidence="2">DHHA1 domain-containing protein</fullName>
    </recommendedName>
</protein>
<proteinExistence type="predicted"/>
<dbReference type="AlphaFoldDB" id="A0A0F9SKV6"/>
<comment type="caution">
    <text evidence="1">The sequence shown here is derived from an EMBL/GenBank/DDBJ whole genome shotgun (WGS) entry which is preliminary data.</text>
</comment>
<gene>
    <name evidence="1" type="ORF">LCGC14_0459380</name>
</gene>